<dbReference type="EMBL" id="CP032568">
    <property type="protein sequence ID" value="AYF76338.1"/>
    <property type="molecule type" value="Genomic_DNA"/>
</dbReference>
<feature type="signal peptide" evidence="2">
    <location>
        <begin position="1"/>
        <end position="50"/>
    </location>
</feature>
<feature type="chain" id="PRO_5017350589" evidence="2">
    <location>
        <begin position="51"/>
        <end position="287"/>
    </location>
</feature>
<dbReference type="Gene3D" id="3.40.50.1820">
    <property type="entry name" value="alpha/beta hydrolase"/>
    <property type="match status" value="1"/>
</dbReference>
<protein>
    <submittedName>
        <fullName evidence="4">Alpha/beta hydrolase</fullName>
    </submittedName>
</protein>
<evidence type="ECO:0000259" key="3">
    <source>
        <dbReference type="Pfam" id="PF12697"/>
    </source>
</evidence>
<feature type="region of interest" description="Disordered" evidence="1">
    <location>
        <begin position="1"/>
        <end position="24"/>
    </location>
</feature>
<reference evidence="4 5" key="1">
    <citation type="submission" date="2018-09" db="EMBL/GenBank/DDBJ databases">
        <title>Nocardia yunnanensis sp. nov., an actinomycete isolated from a soil sample.</title>
        <authorList>
            <person name="Zhang J."/>
        </authorList>
    </citation>
    <scope>NUCLEOTIDE SEQUENCE [LARGE SCALE GENOMIC DNA]</scope>
    <source>
        <strain evidence="4 5">CFHS0054</strain>
    </source>
</reference>
<dbReference type="InterPro" id="IPR029058">
    <property type="entry name" value="AB_hydrolase_fold"/>
</dbReference>
<gene>
    <name evidence="4" type="ORF">D7D52_23740</name>
</gene>
<proteinExistence type="predicted"/>
<dbReference type="OrthoDB" id="9814966at2"/>
<dbReference type="Pfam" id="PF12697">
    <property type="entry name" value="Abhydrolase_6"/>
    <property type="match status" value="1"/>
</dbReference>
<dbReference type="PANTHER" id="PTHR37017">
    <property type="entry name" value="AB HYDROLASE-1 DOMAIN-CONTAINING PROTEIN-RELATED"/>
    <property type="match status" value="1"/>
</dbReference>
<evidence type="ECO:0000256" key="1">
    <source>
        <dbReference type="SAM" id="MobiDB-lite"/>
    </source>
</evidence>
<evidence type="ECO:0000256" key="2">
    <source>
        <dbReference type="SAM" id="SignalP"/>
    </source>
</evidence>
<keyword evidence="4" id="KW-0378">Hydrolase</keyword>
<dbReference type="SUPFAM" id="SSF53474">
    <property type="entry name" value="alpha/beta-Hydrolases"/>
    <property type="match status" value="1"/>
</dbReference>
<dbReference type="GO" id="GO:0016787">
    <property type="term" value="F:hydrolase activity"/>
    <property type="evidence" value="ECO:0007669"/>
    <property type="project" value="UniProtKB-KW"/>
</dbReference>
<keyword evidence="2" id="KW-0732">Signal</keyword>
<keyword evidence="5" id="KW-1185">Reference proteome</keyword>
<dbReference type="InterPro" id="IPR000073">
    <property type="entry name" value="AB_hydrolase_1"/>
</dbReference>
<dbReference type="Proteomes" id="UP000267164">
    <property type="component" value="Chromosome"/>
</dbReference>
<dbReference type="InterPro" id="IPR052897">
    <property type="entry name" value="Sec-Metab_Biosynth_Hydrolase"/>
</dbReference>
<evidence type="ECO:0000313" key="4">
    <source>
        <dbReference type="EMBL" id="AYF76338.1"/>
    </source>
</evidence>
<sequence length="287" mass="29910">MSKSVAQFAHESGARQRGRNRRRRARKLWAAATASLLAAGAMLGAGQAAADPLPTIVLVHGAFADSSSWDGVAARLRDDGYTVLTPENPLRGPAYDAAAVQRTLDGVAGPIVLVGHSYGGTVISNVHDANVESLVYVAAFAPTQGEFALAELNPLQYPGSQLTLALRPTVVDDPHGIAGKNVDAYVDPASFRDVFAQDVDPATAAGMAARQHSLALTANLEPSGPPSWSTTPSWYLVSTADRVIPPASQWDMAHRMGAHISSIDASHAGLVSHPAEVAALVETAAGR</sequence>
<dbReference type="AlphaFoldDB" id="A0A386ZFN3"/>
<accession>A0A386ZFN3</accession>
<feature type="domain" description="AB hydrolase-1" evidence="3">
    <location>
        <begin position="56"/>
        <end position="279"/>
    </location>
</feature>
<dbReference type="KEGG" id="nyu:D7D52_23740"/>
<name>A0A386ZFN3_9NOCA</name>
<dbReference type="PANTHER" id="PTHR37017:SF11">
    <property type="entry name" value="ESTERASE_LIPASE_THIOESTERASE DOMAIN-CONTAINING PROTEIN"/>
    <property type="match status" value="1"/>
</dbReference>
<evidence type="ECO:0000313" key="5">
    <source>
        <dbReference type="Proteomes" id="UP000267164"/>
    </source>
</evidence>
<organism evidence="4 5">
    <name type="scientific">Nocardia yunnanensis</name>
    <dbReference type="NCBI Taxonomy" id="2382165"/>
    <lineage>
        <taxon>Bacteria</taxon>
        <taxon>Bacillati</taxon>
        <taxon>Actinomycetota</taxon>
        <taxon>Actinomycetes</taxon>
        <taxon>Mycobacteriales</taxon>
        <taxon>Nocardiaceae</taxon>
        <taxon>Nocardia</taxon>
    </lineage>
</organism>